<name>R4WCN4_RIPPE</name>
<dbReference type="EMBL" id="AK416874">
    <property type="protein sequence ID" value="BAN20089.1"/>
    <property type="molecule type" value="mRNA"/>
</dbReference>
<proteinExistence type="evidence at transcript level"/>
<evidence type="ECO:0000256" key="1">
    <source>
        <dbReference type="SAM" id="SignalP"/>
    </source>
</evidence>
<dbReference type="AlphaFoldDB" id="R4WCN4"/>
<feature type="signal peptide" evidence="1">
    <location>
        <begin position="1"/>
        <end position="20"/>
    </location>
</feature>
<evidence type="ECO:0000313" key="2">
    <source>
        <dbReference type="EMBL" id="BAN20089.1"/>
    </source>
</evidence>
<reference evidence="2" key="1">
    <citation type="journal article" date="2013" name="PLoS ONE">
        <title>Gene expression in gut symbiotic organ of stinkbug affected by extracellular bacterial symbiont.</title>
        <authorList>
            <person name="Futahashi R."/>
            <person name="Tanaka K."/>
            <person name="Tanahashi M."/>
            <person name="Nikoh N."/>
            <person name="Kikuchi Y."/>
            <person name="Lee B.L."/>
            <person name="Fukatsu T."/>
        </authorList>
    </citation>
    <scope>NUCLEOTIDE SEQUENCE</scope>
    <source>
        <tissue evidence="2">Midgut</tissue>
    </source>
</reference>
<accession>R4WCN4</accession>
<organism evidence="2">
    <name type="scientific">Riptortus pedestris</name>
    <name type="common">Bean bug</name>
    <dbReference type="NCBI Taxonomy" id="329032"/>
    <lineage>
        <taxon>Eukaryota</taxon>
        <taxon>Metazoa</taxon>
        <taxon>Ecdysozoa</taxon>
        <taxon>Arthropoda</taxon>
        <taxon>Hexapoda</taxon>
        <taxon>Insecta</taxon>
        <taxon>Pterygota</taxon>
        <taxon>Neoptera</taxon>
        <taxon>Paraneoptera</taxon>
        <taxon>Hemiptera</taxon>
        <taxon>Heteroptera</taxon>
        <taxon>Panheteroptera</taxon>
        <taxon>Pentatomomorpha</taxon>
        <taxon>Coreoidea</taxon>
        <taxon>Alydidae</taxon>
        <taxon>Riptortus</taxon>
    </lineage>
</organism>
<keyword evidence="1" id="KW-0732">Signal</keyword>
<protein>
    <submittedName>
        <fullName evidence="2">Cysteine rich secreted protein</fullName>
    </submittedName>
</protein>
<sequence length="95" mass="10613">MLKIISLLTVLTFVTSVVLSQEDNASHDSDILGEKCGLTSCEVGTHCCISDKRFCCQIGRVCKKQPWGMACLRKYNDIRGVPAMRSNLYKPHRHG</sequence>
<feature type="chain" id="PRO_5004372243" evidence="1">
    <location>
        <begin position="21"/>
        <end position="95"/>
    </location>
</feature>